<dbReference type="SUPFAM" id="SSF55781">
    <property type="entry name" value="GAF domain-like"/>
    <property type="match status" value="1"/>
</dbReference>
<dbReference type="NCBIfam" id="TIGR00254">
    <property type="entry name" value="GGDEF"/>
    <property type="match status" value="1"/>
</dbReference>
<evidence type="ECO:0000313" key="5">
    <source>
        <dbReference type="Proteomes" id="UP000578112"/>
    </source>
</evidence>
<sequence>MNLPRWTDRLMRYGKEFARPRDQGSLRQVSRALLLVTLVLAALTGLQAAVTPGPVWLRLLTVAALAGAGAWWIRGERRGAFPLAGEPVEVLLIPLLVAALNLHGVYFVFFLALSFRSLYGSWRLVIARTGLYMIMVIGSAVALGVTQAVPQALGTMIGAASLAMISHLFAVSLDRQDQTIRQERLLTTASSRLQAATDRAEIHSVAAHVAVELLAGNGPVRASVALLRPGGALETVAGAGAESAARHATTLSLPLTVRDQMLGMLTVSCDGPIPDAARAALTTLTGQTALRLSSAALTEELTDLAYQDSLTGLPNRTLIQASLARALQRTRRTGRPAALLLLDLNGFKQINDSLGHEAGDDVLIVVAERLRTCLRASELFGRLGGDEFAVVVEDTEDAAAAIRVAERIIDALREPCKVRGHEVRIGASIGVALSDAEVTNPSDLLRNADTAMYRAKRRGGHGYELYEVGMHAAALARLESENELHRALAQDEMIVHFQPIIELGSGQLSGVEALVRWQHPTKGLLEPGRFIPLAEETGLIVPIGATVLRQACRQAAQWQRLPGLELLHLSVNLSARQLEDPGLVVQVQQVLEDTGLPPRTLTLELTETLLVQDIAASVAVIDALRALGVKIALDDFGTGYSSLTYLEQLPIDVLKIDQSFTRRLDTPRGRELAAAVVNLGNALHLQTIAEGIEHQEQLDELFRLGCQYGQGYLIGRPADPADLTPRLPRPAALAADRTGAHHLG</sequence>
<dbReference type="PANTHER" id="PTHR44757">
    <property type="entry name" value="DIGUANYLATE CYCLASE DGCP"/>
    <property type="match status" value="1"/>
</dbReference>
<keyword evidence="1" id="KW-0812">Transmembrane</keyword>
<dbReference type="SUPFAM" id="SSF141868">
    <property type="entry name" value="EAL domain-like"/>
    <property type="match status" value="1"/>
</dbReference>
<dbReference type="Pfam" id="PF00990">
    <property type="entry name" value="GGDEF"/>
    <property type="match status" value="1"/>
</dbReference>
<comment type="caution">
    <text evidence="4">The sequence shown here is derived from an EMBL/GenBank/DDBJ whole genome shotgun (WGS) entry which is preliminary data.</text>
</comment>
<dbReference type="RefSeq" id="WP_184992395.1">
    <property type="nucleotide sequence ID" value="NZ_BOMK01000001.1"/>
</dbReference>
<keyword evidence="5" id="KW-1185">Reference proteome</keyword>
<name>A0A7W7MP47_9ACTN</name>
<reference evidence="4 5" key="1">
    <citation type="submission" date="2020-08" db="EMBL/GenBank/DDBJ databases">
        <title>Sequencing the genomes of 1000 actinobacteria strains.</title>
        <authorList>
            <person name="Klenk H.-P."/>
        </authorList>
    </citation>
    <scope>NUCLEOTIDE SEQUENCE [LARGE SCALE GENOMIC DNA]</scope>
    <source>
        <strain evidence="4 5">DSM 43149</strain>
    </source>
</reference>
<organism evidence="4 5">
    <name type="scientific">Actinoplanes digitatis</name>
    <dbReference type="NCBI Taxonomy" id="1868"/>
    <lineage>
        <taxon>Bacteria</taxon>
        <taxon>Bacillati</taxon>
        <taxon>Actinomycetota</taxon>
        <taxon>Actinomycetes</taxon>
        <taxon>Micromonosporales</taxon>
        <taxon>Micromonosporaceae</taxon>
        <taxon>Actinoplanes</taxon>
    </lineage>
</organism>
<feature type="transmembrane region" description="Helical" evidence="1">
    <location>
        <begin position="91"/>
        <end position="113"/>
    </location>
</feature>
<dbReference type="SUPFAM" id="SSF55073">
    <property type="entry name" value="Nucleotide cyclase"/>
    <property type="match status" value="1"/>
</dbReference>
<feature type="domain" description="GGDEF" evidence="3">
    <location>
        <begin position="335"/>
        <end position="468"/>
    </location>
</feature>
<dbReference type="CDD" id="cd01948">
    <property type="entry name" value="EAL"/>
    <property type="match status" value="1"/>
</dbReference>
<proteinExistence type="predicted"/>
<dbReference type="InterPro" id="IPR001633">
    <property type="entry name" value="EAL_dom"/>
</dbReference>
<dbReference type="InterPro" id="IPR043128">
    <property type="entry name" value="Rev_trsase/Diguanyl_cyclase"/>
</dbReference>
<dbReference type="PANTHER" id="PTHR44757:SF2">
    <property type="entry name" value="BIOFILM ARCHITECTURE MAINTENANCE PROTEIN MBAA"/>
    <property type="match status" value="1"/>
</dbReference>
<dbReference type="Gene3D" id="3.20.20.450">
    <property type="entry name" value="EAL domain"/>
    <property type="match status" value="1"/>
</dbReference>
<dbReference type="InterPro" id="IPR035919">
    <property type="entry name" value="EAL_sf"/>
</dbReference>
<dbReference type="PROSITE" id="PS50887">
    <property type="entry name" value="GGDEF"/>
    <property type="match status" value="1"/>
</dbReference>
<dbReference type="FunFam" id="3.30.70.270:FF:000001">
    <property type="entry name" value="Diguanylate cyclase domain protein"/>
    <property type="match status" value="1"/>
</dbReference>
<evidence type="ECO:0000256" key="1">
    <source>
        <dbReference type="SAM" id="Phobius"/>
    </source>
</evidence>
<dbReference type="AlphaFoldDB" id="A0A7W7MP47"/>
<feature type="transmembrane region" description="Helical" evidence="1">
    <location>
        <begin position="125"/>
        <end position="146"/>
    </location>
</feature>
<evidence type="ECO:0000313" key="4">
    <source>
        <dbReference type="EMBL" id="MBB4761768.1"/>
    </source>
</evidence>
<dbReference type="EMBL" id="JACHNH010000001">
    <property type="protein sequence ID" value="MBB4761768.1"/>
    <property type="molecule type" value="Genomic_DNA"/>
</dbReference>
<dbReference type="Pfam" id="PF00563">
    <property type="entry name" value="EAL"/>
    <property type="match status" value="1"/>
</dbReference>
<dbReference type="InterPro" id="IPR029787">
    <property type="entry name" value="Nucleotide_cyclase"/>
</dbReference>
<gene>
    <name evidence="4" type="ORF">BJ971_002324</name>
</gene>
<keyword evidence="1" id="KW-0472">Membrane</keyword>
<dbReference type="SMART" id="SM00052">
    <property type="entry name" value="EAL"/>
    <property type="match status" value="1"/>
</dbReference>
<dbReference type="InterPro" id="IPR000160">
    <property type="entry name" value="GGDEF_dom"/>
</dbReference>
<dbReference type="PROSITE" id="PS50883">
    <property type="entry name" value="EAL"/>
    <property type="match status" value="1"/>
</dbReference>
<keyword evidence="1" id="KW-1133">Transmembrane helix</keyword>
<dbReference type="SMART" id="SM00267">
    <property type="entry name" value="GGDEF"/>
    <property type="match status" value="1"/>
</dbReference>
<dbReference type="InterPro" id="IPR052155">
    <property type="entry name" value="Biofilm_reg_signaling"/>
</dbReference>
<feature type="domain" description="EAL" evidence="2">
    <location>
        <begin position="477"/>
        <end position="731"/>
    </location>
</feature>
<evidence type="ECO:0000259" key="3">
    <source>
        <dbReference type="PROSITE" id="PS50887"/>
    </source>
</evidence>
<accession>A0A7W7MP47</accession>
<evidence type="ECO:0000259" key="2">
    <source>
        <dbReference type="PROSITE" id="PS50883"/>
    </source>
</evidence>
<protein>
    <submittedName>
        <fullName evidence="4">Diguanylate cyclase (GGDEF)-like protein</fullName>
    </submittedName>
</protein>
<dbReference type="CDD" id="cd01949">
    <property type="entry name" value="GGDEF"/>
    <property type="match status" value="1"/>
</dbReference>
<dbReference type="Gene3D" id="3.30.70.270">
    <property type="match status" value="1"/>
</dbReference>
<dbReference type="Proteomes" id="UP000578112">
    <property type="component" value="Unassembled WGS sequence"/>
</dbReference>